<dbReference type="Gene3D" id="3.40.50.720">
    <property type="entry name" value="NAD(P)-binding Rossmann-like Domain"/>
    <property type="match status" value="1"/>
</dbReference>
<organism evidence="1 2">
    <name type="scientific">Schizothecium vesticola</name>
    <dbReference type="NCBI Taxonomy" id="314040"/>
    <lineage>
        <taxon>Eukaryota</taxon>
        <taxon>Fungi</taxon>
        <taxon>Dikarya</taxon>
        <taxon>Ascomycota</taxon>
        <taxon>Pezizomycotina</taxon>
        <taxon>Sordariomycetes</taxon>
        <taxon>Sordariomycetidae</taxon>
        <taxon>Sordariales</taxon>
        <taxon>Schizotheciaceae</taxon>
        <taxon>Schizothecium</taxon>
    </lineage>
</organism>
<accession>A0AA40K5K6</accession>
<proteinExistence type="predicted"/>
<reference evidence="1" key="1">
    <citation type="submission" date="2023-06" db="EMBL/GenBank/DDBJ databases">
        <title>Genome-scale phylogeny and comparative genomics of the fungal order Sordariales.</title>
        <authorList>
            <consortium name="Lawrence Berkeley National Laboratory"/>
            <person name="Hensen N."/>
            <person name="Bonometti L."/>
            <person name="Westerberg I."/>
            <person name="Brannstrom I.O."/>
            <person name="Guillou S."/>
            <person name="Cros-Aarteil S."/>
            <person name="Calhoun S."/>
            <person name="Haridas S."/>
            <person name="Kuo A."/>
            <person name="Mondo S."/>
            <person name="Pangilinan J."/>
            <person name="Riley R."/>
            <person name="LaButti K."/>
            <person name="Andreopoulos B."/>
            <person name="Lipzen A."/>
            <person name="Chen C."/>
            <person name="Yanf M."/>
            <person name="Daum C."/>
            <person name="Ng V."/>
            <person name="Clum A."/>
            <person name="Steindorff A."/>
            <person name="Ohm R."/>
            <person name="Martin F."/>
            <person name="Silar P."/>
            <person name="Natvig D."/>
            <person name="Lalanne C."/>
            <person name="Gautier V."/>
            <person name="Ament-velasquez S.L."/>
            <person name="Kruys A."/>
            <person name="Hutchinson M.I."/>
            <person name="Powell A.J."/>
            <person name="Barry K."/>
            <person name="Miller A.N."/>
            <person name="Grigoriev I.V."/>
            <person name="Debuchy R."/>
            <person name="Gladieux P."/>
            <person name="Thoren M.H."/>
            <person name="Johannesson H."/>
        </authorList>
    </citation>
    <scope>NUCLEOTIDE SEQUENCE</scope>
    <source>
        <strain evidence="1">SMH3187-1</strain>
    </source>
</reference>
<dbReference type="Proteomes" id="UP001172155">
    <property type="component" value="Unassembled WGS sequence"/>
</dbReference>
<dbReference type="EMBL" id="JAUKUD010000004">
    <property type="protein sequence ID" value="KAK0746789.1"/>
    <property type="molecule type" value="Genomic_DNA"/>
</dbReference>
<keyword evidence="2" id="KW-1185">Reference proteome</keyword>
<dbReference type="SUPFAM" id="SSF51735">
    <property type="entry name" value="NAD(P)-binding Rossmann-fold domains"/>
    <property type="match status" value="1"/>
</dbReference>
<comment type="caution">
    <text evidence="1">The sequence shown here is derived from an EMBL/GenBank/DDBJ whole genome shotgun (WGS) entry which is preliminary data.</text>
</comment>
<protein>
    <submittedName>
        <fullName evidence="1">Uncharacterized protein</fullName>
    </submittedName>
</protein>
<gene>
    <name evidence="1" type="ORF">B0T18DRAFT_447238</name>
</gene>
<dbReference type="PANTHER" id="PTHR32487">
    <property type="entry name" value="3-OXO-DELTA(4,5)-STEROID 5-BETA-REDUCTASE"/>
    <property type="match status" value="1"/>
</dbReference>
<sequence length="230" mass="25219">MTVRSRTIALLPFFENDPIGLARDLDNGERLNAVMLLLPSFGTSSNQLDRDALFKAVAQGLTAMVTGATGVSGYNMVKVLAESANWDKIYFLSSCPPPANFFSDLGSGADKVTHLVVDFISNPSIIAQSLRVIKSVDHIFYFSYKQPPPKGNVLNLWSNATSLATSLATINTTLLTNLLHAFPLTPLSPRHILFQTGTKHYAFYLGPCLLPAFKFDPRIPLSTPTNFYYA</sequence>
<evidence type="ECO:0000313" key="1">
    <source>
        <dbReference type="EMBL" id="KAK0746789.1"/>
    </source>
</evidence>
<dbReference type="AlphaFoldDB" id="A0AA40K5K6"/>
<evidence type="ECO:0000313" key="2">
    <source>
        <dbReference type="Proteomes" id="UP001172155"/>
    </source>
</evidence>
<dbReference type="PANTHER" id="PTHR32487:SF29">
    <property type="entry name" value="NAD-DEPENDENT EPIMERASE_DEHYDRATASE DOMAIN-CONTAINING PROTEIN"/>
    <property type="match status" value="1"/>
</dbReference>
<dbReference type="InterPro" id="IPR036291">
    <property type="entry name" value="NAD(P)-bd_dom_sf"/>
</dbReference>
<name>A0AA40K5K6_9PEZI</name>